<dbReference type="AlphaFoldDB" id="A0A0G4I365"/>
<gene>
    <name evidence="1" type="ORF">Cvel_35319</name>
</gene>
<proteinExistence type="predicted"/>
<reference evidence="1" key="1">
    <citation type="submission" date="2014-11" db="EMBL/GenBank/DDBJ databases">
        <authorList>
            <person name="Otto D Thomas"/>
            <person name="Naeem Raeece"/>
        </authorList>
    </citation>
    <scope>NUCLEOTIDE SEQUENCE</scope>
</reference>
<dbReference type="EMBL" id="CDMZ01004923">
    <property type="protein sequence ID" value="CEM51360.1"/>
    <property type="molecule type" value="Genomic_DNA"/>
</dbReference>
<protein>
    <submittedName>
        <fullName evidence="1">Uncharacterized protein</fullName>
    </submittedName>
</protein>
<accession>A0A0G4I365</accession>
<organism evidence="1">
    <name type="scientific">Chromera velia CCMP2878</name>
    <dbReference type="NCBI Taxonomy" id="1169474"/>
    <lineage>
        <taxon>Eukaryota</taxon>
        <taxon>Sar</taxon>
        <taxon>Alveolata</taxon>
        <taxon>Colpodellida</taxon>
        <taxon>Chromeraceae</taxon>
        <taxon>Chromera</taxon>
    </lineage>
</organism>
<evidence type="ECO:0000313" key="1">
    <source>
        <dbReference type="EMBL" id="CEM51360.1"/>
    </source>
</evidence>
<name>A0A0G4I365_9ALVE</name>
<dbReference type="VEuPathDB" id="CryptoDB:Cvel_35319"/>
<sequence>MVHSMATARRIYGISSWQLGRRLEKIGLARRSTSGQVYTLDKYIPAQIVQNIVTEIDALLNATEAGKQLGIDRISIAMMTKQGLITCYYEGVSPSPLYHPDELCRLMDRLRALAVRATASTDDVDIPTAARRISVPMERVTELILRLQVPLRARCPEAASFRDFEVSLRHLRDALASEHDGVVKFDVAAEILQVNRRTVRILLKQGLLNSKAVIDPATSRLRRYVCFDSLQQFQVDHITSAELAAQMEVKLEENEAKDFLKGRRWRVAETTRDN</sequence>